<evidence type="ECO:0000256" key="1">
    <source>
        <dbReference type="SAM" id="MobiDB-lite"/>
    </source>
</evidence>
<dbReference type="AlphaFoldDB" id="A0A7W2ECR4"/>
<keyword evidence="2" id="KW-1133">Transmembrane helix</keyword>
<protein>
    <submittedName>
        <fullName evidence="3">Uncharacterized protein</fullName>
    </submittedName>
</protein>
<keyword evidence="2" id="KW-0812">Transmembrane</keyword>
<reference evidence="3 4" key="1">
    <citation type="submission" date="2020-07" db="EMBL/GenBank/DDBJ databases">
        <title>Draft genome and description of Corynebacterium haemomassiliense strain Marseile-Q3615 sp. nov.</title>
        <authorList>
            <person name="Boxberger M."/>
            <person name="La Scola B."/>
        </authorList>
    </citation>
    <scope>NUCLEOTIDE SEQUENCE [LARGE SCALE GENOMIC DNA]</scope>
    <source>
        <strain evidence="3 4">Marseille-Q3615</strain>
    </source>
</reference>
<feature type="compositionally biased region" description="Polar residues" evidence="1">
    <location>
        <begin position="277"/>
        <end position="286"/>
    </location>
</feature>
<dbReference type="RefSeq" id="WP_181889962.1">
    <property type="nucleotide sequence ID" value="NZ_JACDTZ010000002.1"/>
</dbReference>
<gene>
    <name evidence="3" type="ORF">H0193_11085</name>
</gene>
<keyword evidence="2" id="KW-0472">Membrane</keyword>
<evidence type="ECO:0000313" key="3">
    <source>
        <dbReference type="EMBL" id="MBA5245341.1"/>
    </source>
</evidence>
<evidence type="ECO:0000313" key="4">
    <source>
        <dbReference type="Proteomes" id="UP000523682"/>
    </source>
</evidence>
<dbReference type="SUPFAM" id="SSF51004">
    <property type="entry name" value="C-terminal (heme d1) domain of cytochrome cd1-nitrite reductase"/>
    <property type="match status" value="1"/>
</dbReference>
<feature type="region of interest" description="Disordered" evidence="1">
    <location>
        <begin position="269"/>
        <end position="291"/>
    </location>
</feature>
<evidence type="ECO:0000256" key="2">
    <source>
        <dbReference type="SAM" id="Phobius"/>
    </source>
</evidence>
<name>A0A7W2ECR4_9CORY</name>
<accession>A0A7W2ECR4</accession>
<keyword evidence="4" id="KW-1185">Reference proteome</keyword>
<dbReference type="InterPro" id="IPR011048">
    <property type="entry name" value="Haem_d1_sf"/>
</dbReference>
<feature type="transmembrane region" description="Helical" evidence="2">
    <location>
        <begin position="12"/>
        <end position="33"/>
    </location>
</feature>
<proteinExistence type="predicted"/>
<comment type="caution">
    <text evidence="3">The sequence shown here is derived from an EMBL/GenBank/DDBJ whole genome shotgun (WGS) entry which is preliminary data.</text>
</comment>
<dbReference type="EMBL" id="JACDTZ010000002">
    <property type="protein sequence ID" value="MBA5245341.1"/>
    <property type="molecule type" value="Genomic_DNA"/>
</dbReference>
<dbReference type="Proteomes" id="UP000523682">
    <property type="component" value="Unassembled WGS sequence"/>
</dbReference>
<organism evidence="3 4">
    <name type="scientific">Corynebacterium haemomassiliense</name>
    <dbReference type="NCBI Taxonomy" id="2754726"/>
    <lineage>
        <taxon>Bacteria</taxon>
        <taxon>Bacillati</taxon>
        <taxon>Actinomycetota</taxon>
        <taxon>Actinomycetes</taxon>
        <taxon>Mycobacteriales</taxon>
        <taxon>Corynebacteriaceae</taxon>
        <taxon>Corynebacterium</taxon>
    </lineage>
</organism>
<sequence>MNSPLRRTRGDLIATGVIAGVSALLLGTAFFTAPARDAHLDSAQEEHQDYGQLAVVPRSFSEGFSLPDTSGRDQPLVASGMVITYNDHTLTATTPEGETAWTYERPNELCLVDQAWGKVVATYRDNAGCGDVVAIDAKTGKYAGTRSASAPDNVVRLASNDRVGYASSQRAEVWRSDLVRTVEYGYVEAKQEPDMQPNECTITSALTRTELVAVTEICDDGAYLRLQEATPEDSRKPEVVADVEISPDAYLVSISQDAAAVYDPTTSEVRGYDKEGTNISSSSVPQMDSPELGPDGIVKNLPVADLPHHMTYWENNSLLLMEPAALAVTGVFQGALGTGFSAGEKLLYASDSGIAVVDWDKNAVDKIIPVDRGDYSGPVHISSAGATVVEKRGDEVVVLKANT</sequence>